<feature type="region of interest" description="Disordered" evidence="1">
    <location>
        <begin position="477"/>
        <end position="506"/>
    </location>
</feature>
<evidence type="ECO:0000313" key="3">
    <source>
        <dbReference type="Proteomes" id="UP000095751"/>
    </source>
</evidence>
<dbReference type="EMBL" id="KV784357">
    <property type="protein sequence ID" value="OEU17384.1"/>
    <property type="molecule type" value="Genomic_DNA"/>
</dbReference>
<dbReference type="AlphaFoldDB" id="A0A1E7FGX2"/>
<dbReference type="InParanoid" id="A0A1E7FGX2"/>
<name>A0A1E7FGX2_9STRA</name>
<accession>A0A1E7FGX2</accession>
<feature type="region of interest" description="Disordered" evidence="1">
    <location>
        <begin position="535"/>
        <end position="581"/>
    </location>
</feature>
<dbReference type="OrthoDB" id="57091at2759"/>
<keyword evidence="3" id="KW-1185">Reference proteome</keyword>
<proteinExistence type="predicted"/>
<reference evidence="2 3" key="1">
    <citation type="submission" date="2016-09" db="EMBL/GenBank/DDBJ databases">
        <title>Extensive genetic diversity and differential bi-allelic expression allows diatom success in the polar Southern Ocean.</title>
        <authorList>
            <consortium name="DOE Joint Genome Institute"/>
            <person name="Mock T."/>
            <person name="Otillar R.P."/>
            <person name="Strauss J."/>
            <person name="Dupont C."/>
            <person name="Frickenhaus S."/>
            <person name="Maumus F."/>
            <person name="Mcmullan M."/>
            <person name="Sanges R."/>
            <person name="Schmutz J."/>
            <person name="Toseland A."/>
            <person name="Valas R."/>
            <person name="Veluchamy A."/>
            <person name="Ward B.J."/>
            <person name="Allen A."/>
            <person name="Barry K."/>
            <person name="Falciatore A."/>
            <person name="Ferrante M."/>
            <person name="Fortunato A.E."/>
            <person name="Gloeckner G."/>
            <person name="Gruber A."/>
            <person name="Hipkin R."/>
            <person name="Janech M."/>
            <person name="Kroth P."/>
            <person name="Leese F."/>
            <person name="Lindquist E."/>
            <person name="Lyon B.R."/>
            <person name="Martin J."/>
            <person name="Mayer C."/>
            <person name="Parker M."/>
            <person name="Quesneville H."/>
            <person name="Raymond J."/>
            <person name="Uhlig C."/>
            <person name="Valentin K.U."/>
            <person name="Worden A.Z."/>
            <person name="Armbrust E.V."/>
            <person name="Bowler C."/>
            <person name="Green B."/>
            <person name="Moulton V."/>
            <person name="Van Oosterhout C."/>
            <person name="Grigoriev I."/>
        </authorList>
    </citation>
    <scope>NUCLEOTIDE SEQUENCE [LARGE SCALE GENOMIC DNA]</scope>
    <source>
        <strain evidence="2 3">CCMP1102</strain>
    </source>
</reference>
<dbReference type="Proteomes" id="UP000095751">
    <property type="component" value="Unassembled WGS sequence"/>
</dbReference>
<feature type="compositionally biased region" description="Low complexity" evidence="1">
    <location>
        <begin position="477"/>
        <end position="493"/>
    </location>
</feature>
<evidence type="ECO:0000313" key="2">
    <source>
        <dbReference type="EMBL" id="OEU17384.1"/>
    </source>
</evidence>
<sequence length="581" mass="65271">MPKTKGSKNLTVRDKLTNSNQPPDVQYASLTAVDRLICFYYYTFLKTGGEQGWDPEKAGFKEQYDQFEAIYNHYSVHQFRHRGKNYAELAKDLIHIDYEAQEPSFGDIPLLSSRPQGVTPSPAKRRRKSAIAFAPPTAMPIQRRGATIQSPLPSIMKPHAERNISMSELNESAKRLGLDDHQLEGVSLPILRGSWKKKIRKDDTEGGFTTTKKEFNLIRMLPHSSISLKQCELIWLNPQQLRVGIVWPRWFKSAKQQVAFQTGTSAHQFDEDHDVIDSLQDDINRKQEIKKDTKKPRVVDYAIFEFELPQDMSKANTEITILLVTLKADDLDVDEVLAPGSQEKVLQIITQQKMEGDEENLLDVTQRDVNLGKSDPDGKKAGDSVDMKVVNRLIDFYNARWGGATNKNAVIAFLKPFIGREETVLQLVILLGKYGENSTNGIEDLMKAFPEGKEDEMHAFVVNAFAEKAAEKEAAAAASTTASTTTGASSWWGAEGGGADVSDEDDLSTSSALFKAKTPVDEAVDIVEDHVHKEERAAYDNHKEHVQKRVEADDEKEISEKITTKERKKSRITRSSMVTDD</sequence>
<evidence type="ECO:0000256" key="1">
    <source>
        <dbReference type="SAM" id="MobiDB-lite"/>
    </source>
</evidence>
<dbReference type="KEGG" id="fcy:FRACYDRAFT_237801"/>
<protein>
    <submittedName>
        <fullName evidence="2">Uncharacterized protein</fullName>
    </submittedName>
</protein>
<gene>
    <name evidence="2" type="ORF">FRACYDRAFT_237801</name>
</gene>
<feature type="compositionally biased region" description="Basic and acidic residues" evidence="1">
    <location>
        <begin position="535"/>
        <end position="551"/>
    </location>
</feature>
<organism evidence="2 3">
    <name type="scientific">Fragilariopsis cylindrus CCMP1102</name>
    <dbReference type="NCBI Taxonomy" id="635003"/>
    <lineage>
        <taxon>Eukaryota</taxon>
        <taxon>Sar</taxon>
        <taxon>Stramenopiles</taxon>
        <taxon>Ochrophyta</taxon>
        <taxon>Bacillariophyta</taxon>
        <taxon>Bacillariophyceae</taxon>
        <taxon>Bacillariophycidae</taxon>
        <taxon>Bacillariales</taxon>
        <taxon>Bacillariaceae</taxon>
        <taxon>Fragilariopsis</taxon>
    </lineage>
</organism>